<accession>A0A5B9QSL4</accession>
<dbReference type="EMBL" id="CP042914">
    <property type="protein sequence ID" value="QEG41984.1"/>
    <property type="molecule type" value="Genomic_DNA"/>
</dbReference>
<dbReference type="RefSeq" id="WP_068141447.1">
    <property type="nucleotide sequence ID" value="NZ_CP042914.1"/>
</dbReference>
<reference evidence="2 3" key="1">
    <citation type="submission" date="2019-08" db="EMBL/GenBank/DDBJ databases">
        <title>Deep-cultivation of Planctomycetes and their phenomic and genomic characterization uncovers novel biology.</title>
        <authorList>
            <person name="Wiegand S."/>
            <person name="Jogler M."/>
            <person name="Boedeker C."/>
            <person name="Pinto D."/>
            <person name="Vollmers J."/>
            <person name="Rivas-Marin E."/>
            <person name="Kohn T."/>
            <person name="Peeters S.H."/>
            <person name="Heuer A."/>
            <person name="Rast P."/>
            <person name="Oberbeckmann S."/>
            <person name="Bunk B."/>
            <person name="Jeske O."/>
            <person name="Meyerdierks A."/>
            <person name="Storesund J.E."/>
            <person name="Kallscheuer N."/>
            <person name="Luecker S."/>
            <person name="Lage O.M."/>
            <person name="Pohl T."/>
            <person name="Merkel B.J."/>
            <person name="Hornburger P."/>
            <person name="Mueller R.-W."/>
            <person name="Bruemmer F."/>
            <person name="Labrenz M."/>
            <person name="Spormann A.M."/>
            <person name="Op den Camp H."/>
            <person name="Overmann J."/>
            <person name="Amann R."/>
            <person name="Jetten M.S.M."/>
            <person name="Mascher T."/>
            <person name="Medema M.H."/>
            <person name="Devos D.P."/>
            <person name="Kaster A.-K."/>
            <person name="Ovreas L."/>
            <person name="Rohde M."/>
            <person name="Galperin M.Y."/>
            <person name="Jogler C."/>
        </authorList>
    </citation>
    <scope>NUCLEOTIDE SEQUENCE [LARGE SCALE GENOMIC DNA]</scope>
    <source>
        <strain evidence="2 3">UC8</strain>
    </source>
</reference>
<proteinExistence type="predicted"/>
<evidence type="ECO:0000313" key="2">
    <source>
        <dbReference type="EMBL" id="QEG41984.1"/>
    </source>
</evidence>
<gene>
    <name evidence="2" type="ORF">UC8_40130</name>
</gene>
<evidence type="ECO:0000256" key="1">
    <source>
        <dbReference type="SAM" id="MobiDB-lite"/>
    </source>
</evidence>
<dbReference type="Proteomes" id="UP000325286">
    <property type="component" value="Chromosome"/>
</dbReference>
<feature type="region of interest" description="Disordered" evidence="1">
    <location>
        <begin position="1"/>
        <end position="24"/>
    </location>
</feature>
<organism evidence="2 3">
    <name type="scientific">Roseimaritima ulvae</name>
    <dbReference type="NCBI Taxonomy" id="980254"/>
    <lineage>
        <taxon>Bacteria</taxon>
        <taxon>Pseudomonadati</taxon>
        <taxon>Planctomycetota</taxon>
        <taxon>Planctomycetia</taxon>
        <taxon>Pirellulales</taxon>
        <taxon>Pirellulaceae</taxon>
        <taxon>Roseimaritima</taxon>
    </lineage>
</organism>
<dbReference type="AlphaFoldDB" id="A0A5B9QSL4"/>
<dbReference type="KEGG" id="rul:UC8_40130"/>
<protein>
    <submittedName>
        <fullName evidence="2">Uncharacterized protein</fullName>
    </submittedName>
</protein>
<keyword evidence="3" id="KW-1185">Reference proteome</keyword>
<feature type="compositionally biased region" description="Basic and acidic residues" evidence="1">
    <location>
        <begin position="1"/>
        <end position="16"/>
    </location>
</feature>
<name>A0A5B9QSL4_9BACT</name>
<evidence type="ECO:0000313" key="3">
    <source>
        <dbReference type="Proteomes" id="UP000325286"/>
    </source>
</evidence>
<sequence>MTADLHDPDKWKRFRSDGNPGGPDTASFDCICSVIIEFIYEGQLNLEIGPLVLLEDPHEYHNFTTPSVSES</sequence>